<evidence type="ECO:0000256" key="1">
    <source>
        <dbReference type="SAM" id="MobiDB-lite"/>
    </source>
</evidence>
<feature type="region of interest" description="Disordered" evidence="1">
    <location>
        <begin position="353"/>
        <end position="399"/>
    </location>
</feature>
<gene>
    <name evidence="2" type="ORF">ECPE_LOCUS17411</name>
</gene>
<dbReference type="EMBL" id="UZAN01069173">
    <property type="protein sequence ID" value="VDP94702.1"/>
    <property type="molecule type" value="Genomic_DNA"/>
</dbReference>
<feature type="region of interest" description="Disordered" evidence="1">
    <location>
        <begin position="122"/>
        <end position="152"/>
    </location>
</feature>
<dbReference type="Proteomes" id="UP000272942">
    <property type="component" value="Unassembled WGS sequence"/>
</dbReference>
<organism evidence="4">
    <name type="scientific">Echinostoma caproni</name>
    <dbReference type="NCBI Taxonomy" id="27848"/>
    <lineage>
        <taxon>Eukaryota</taxon>
        <taxon>Metazoa</taxon>
        <taxon>Spiralia</taxon>
        <taxon>Lophotrochozoa</taxon>
        <taxon>Platyhelminthes</taxon>
        <taxon>Trematoda</taxon>
        <taxon>Digenea</taxon>
        <taxon>Plagiorchiida</taxon>
        <taxon>Echinostomata</taxon>
        <taxon>Echinostomatoidea</taxon>
        <taxon>Echinostomatidae</taxon>
        <taxon>Echinostoma</taxon>
    </lineage>
</organism>
<feature type="compositionally biased region" description="Basic and acidic residues" evidence="1">
    <location>
        <begin position="19"/>
        <end position="32"/>
    </location>
</feature>
<feature type="compositionally biased region" description="Polar residues" evidence="1">
    <location>
        <begin position="124"/>
        <end position="144"/>
    </location>
</feature>
<dbReference type="OrthoDB" id="6263781at2759"/>
<name>A0A183BDX5_9TREM</name>
<proteinExistence type="predicted"/>
<dbReference type="WBParaSite" id="ECPE_0001745501-mRNA-1">
    <property type="protein sequence ID" value="ECPE_0001745501-mRNA-1"/>
    <property type="gene ID" value="ECPE_0001745501"/>
</dbReference>
<feature type="compositionally biased region" description="Polar residues" evidence="1">
    <location>
        <begin position="165"/>
        <end position="184"/>
    </location>
</feature>
<reference evidence="2 3" key="2">
    <citation type="submission" date="2018-11" db="EMBL/GenBank/DDBJ databases">
        <authorList>
            <consortium name="Pathogen Informatics"/>
        </authorList>
    </citation>
    <scope>NUCLEOTIDE SEQUENCE [LARGE SCALE GENOMIC DNA]</scope>
    <source>
        <strain evidence="2 3">Egypt</strain>
    </source>
</reference>
<dbReference type="AlphaFoldDB" id="A0A183BDX5"/>
<feature type="region of interest" description="Disordered" evidence="1">
    <location>
        <begin position="225"/>
        <end position="249"/>
    </location>
</feature>
<protein>
    <submittedName>
        <fullName evidence="4">DBF4-type domain-containing protein</fullName>
    </submittedName>
</protein>
<evidence type="ECO:0000313" key="4">
    <source>
        <dbReference type="WBParaSite" id="ECPE_0001745501-mRNA-1"/>
    </source>
</evidence>
<evidence type="ECO:0000313" key="3">
    <source>
        <dbReference type="Proteomes" id="UP000272942"/>
    </source>
</evidence>
<accession>A0A183BDX5</accession>
<keyword evidence="3" id="KW-1185">Reference proteome</keyword>
<evidence type="ECO:0000313" key="2">
    <source>
        <dbReference type="EMBL" id="VDP94702.1"/>
    </source>
</evidence>
<feature type="region of interest" description="Disordered" evidence="1">
    <location>
        <begin position="1"/>
        <end position="58"/>
    </location>
</feature>
<reference evidence="4" key="1">
    <citation type="submission" date="2016-06" db="UniProtKB">
        <authorList>
            <consortium name="WormBaseParasite"/>
        </authorList>
    </citation>
    <scope>IDENTIFICATION</scope>
</reference>
<sequence>MLTHGKTVYEGSPVSKHSTSSEDHQTSFHGSKDGQSGSDHTSRKVPNSAVPEVAQTSDLTKCELNSHSNEQTNMSLAADAKNSDYVQRILIESETVLAAKQNLLVTGLTPRSPKSWKFHGDVLTNENQPLSGSAENGSADNSDTPMRGTGKTDSVLKESRYTNNIGDKTLVGSNTEPNELQNVSFRPRASEDSPTAHSKECITAGPEQTCVTKNDSDKCALFLANSSSPGERKNSLPASTSDHDNSLTNVIPIEPKYSSKSSEQLRIQKLSANMVEPSVSKITNWKNSENVMIDDTKVQKNNTPPSVNFPVNQNDAASSPSEACVLVGSSMPPPISEGSTGKRQKLGNRLLDAAKKKTNPISVDETDDTSTSHDSLWHGESSVSVPTSDPCPHYNAPDMGKHSRTLTGLLLVPSVSETTKLVKVVVVSPEEHTSRARHDVATMTSPLLVNKFTEEFNAEVQCSLPSPSPKEPDSICEANYRSSPLKCHNCQNQILHSPSASASVDHINTSLRTMTERLSSEEQK</sequence>
<feature type="region of interest" description="Disordered" evidence="1">
    <location>
        <begin position="165"/>
        <end position="199"/>
    </location>
</feature>